<sequence>MVRMVDDLKRRVRTMEPTELIQCVSAAARVKFYDRTTFLQDLLMPHIRSHLRNKKRVPFTTDELLTTLCSLSDLNCFDQVIFDGIVRELANKRSKELGCPQWAALLAAFKKVNYTCDEDKEFYEWMRVSLKAERYEIASAEQRMIVGNSKQGMHAPEGYLRSFMVGTMNNGVEVRRPQGLTS</sequence>
<evidence type="ECO:0000313" key="1">
    <source>
        <dbReference type="EMBL" id="CAK0843486.1"/>
    </source>
</evidence>
<dbReference type="EMBL" id="CAUYUJ010014582">
    <property type="protein sequence ID" value="CAK0843486.1"/>
    <property type="molecule type" value="Genomic_DNA"/>
</dbReference>
<proteinExistence type="predicted"/>
<comment type="caution">
    <text evidence="1">The sequence shown here is derived from an EMBL/GenBank/DDBJ whole genome shotgun (WGS) entry which is preliminary data.</text>
</comment>
<organism evidence="1 2">
    <name type="scientific">Prorocentrum cordatum</name>
    <dbReference type="NCBI Taxonomy" id="2364126"/>
    <lineage>
        <taxon>Eukaryota</taxon>
        <taxon>Sar</taxon>
        <taxon>Alveolata</taxon>
        <taxon>Dinophyceae</taxon>
        <taxon>Prorocentrales</taxon>
        <taxon>Prorocentraceae</taxon>
        <taxon>Prorocentrum</taxon>
    </lineage>
</organism>
<gene>
    <name evidence="1" type="ORF">PCOR1329_LOCUS37825</name>
</gene>
<dbReference type="Proteomes" id="UP001189429">
    <property type="component" value="Unassembled WGS sequence"/>
</dbReference>
<name>A0ABN9TCN5_9DINO</name>
<accession>A0ABN9TCN5</accession>
<reference evidence="1" key="1">
    <citation type="submission" date="2023-10" db="EMBL/GenBank/DDBJ databases">
        <authorList>
            <person name="Chen Y."/>
            <person name="Shah S."/>
            <person name="Dougan E. K."/>
            <person name="Thang M."/>
            <person name="Chan C."/>
        </authorList>
    </citation>
    <scope>NUCLEOTIDE SEQUENCE [LARGE SCALE GENOMIC DNA]</scope>
</reference>
<keyword evidence="2" id="KW-1185">Reference proteome</keyword>
<evidence type="ECO:0000313" key="2">
    <source>
        <dbReference type="Proteomes" id="UP001189429"/>
    </source>
</evidence>
<protein>
    <submittedName>
        <fullName evidence="1">Uncharacterized protein</fullName>
    </submittedName>
</protein>